<dbReference type="WBParaSite" id="Pan_g13287.t1">
    <property type="protein sequence ID" value="Pan_g13287.t1"/>
    <property type="gene ID" value="Pan_g13287"/>
</dbReference>
<name>A0A7E4ZRK2_PANRE</name>
<reference evidence="1" key="1">
    <citation type="journal article" date="2013" name="Genetics">
        <title>The draft genome and transcriptome of Panagrellus redivivus are shaped by the harsh demands of a free-living lifestyle.</title>
        <authorList>
            <person name="Srinivasan J."/>
            <person name="Dillman A.R."/>
            <person name="Macchietto M.G."/>
            <person name="Heikkinen L."/>
            <person name="Lakso M."/>
            <person name="Fracchia K.M."/>
            <person name="Antoshechkin I."/>
            <person name="Mortazavi A."/>
            <person name="Wong G."/>
            <person name="Sternberg P.W."/>
        </authorList>
    </citation>
    <scope>NUCLEOTIDE SEQUENCE [LARGE SCALE GENOMIC DNA]</scope>
    <source>
        <strain evidence="1">MT8872</strain>
    </source>
</reference>
<dbReference type="Proteomes" id="UP000492821">
    <property type="component" value="Unassembled WGS sequence"/>
</dbReference>
<protein>
    <submittedName>
        <fullName evidence="2">Kinesin motor domain-containing protein</fullName>
    </submittedName>
</protein>
<evidence type="ECO:0000313" key="1">
    <source>
        <dbReference type="Proteomes" id="UP000492821"/>
    </source>
</evidence>
<organism evidence="1 2">
    <name type="scientific">Panagrellus redivivus</name>
    <name type="common">Microworm</name>
    <dbReference type="NCBI Taxonomy" id="6233"/>
    <lineage>
        <taxon>Eukaryota</taxon>
        <taxon>Metazoa</taxon>
        <taxon>Ecdysozoa</taxon>
        <taxon>Nematoda</taxon>
        <taxon>Chromadorea</taxon>
        <taxon>Rhabditida</taxon>
        <taxon>Tylenchina</taxon>
        <taxon>Panagrolaimomorpha</taxon>
        <taxon>Panagrolaimoidea</taxon>
        <taxon>Panagrolaimidae</taxon>
        <taxon>Panagrellus</taxon>
    </lineage>
</organism>
<reference evidence="2" key="2">
    <citation type="submission" date="2020-10" db="UniProtKB">
        <authorList>
            <consortium name="WormBaseParasite"/>
        </authorList>
    </citation>
    <scope>IDENTIFICATION</scope>
</reference>
<accession>A0A7E4ZRK2</accession>
<proteinExistence type="predicted"/>
<sequence>MFTHVEFDTQRQQFEVYAVVNFCDTKSASVENLNNPARNDVTSRLSSVAQTVRAVWVAATHFPTCIKSSAA</sequence>
<keyword evidence="1" id="KW-1185">Reference proteome</keyword>
<evidence type="ECO:0000313" key="2">
    <source>
        <dbReference type="WBParaSite" id="Pan_g13287.t1"/>
    </source>
</evidence>
<dbReference type="AlphaFoldDB" id="A0A7E4ZRK2"/>